<gene>
    <name evidence="3" type="ORF">JCM19235_3971</name>
</gene>
<dbReference type="InterPro" id="IPR016181">
    <property type="entry name" value="Acyl_CoA_acyltransferase"/>
</dbReference>
<dbReference type="SUPFAM" id="SSF55729">
    <property type="entry name" value="Acyl-CoA N-acyltransferases (Nat)"/>
    <property type="match status" value="1"/>
</dbReference>
<proteinExistence type="predicted"/>
<dbReference type="Gene3D" id="3.40.630.30">
    <property type="match status" value="1"/>
</dbReference>
<evidence type="ECO:0000256" key="1">
    <source>
        <dbReference type="SAM" id="MobiDB-lite"/>
    </source>
</evidence>
<feature type="compositionally biased region" description="Polar residues" evidence="1">
    <location>
        <begin position="164"/>
        <end position="174"/>
    </location>
</feature>
<feature type="region of interest" description="Disordered" evidence="1">
    <location>
        <begin position="164"/>
        <end position="192"/>
    </location>
</feature>
<accession>A0A090S426</accession>
<dbReference type="OrthoDB" id="9801656at2"/>
<protein>
    <submittedName>
        <fullName evidence="3">N-acetylglutamate synthase</fullName>
        <ecNumber evidence="3">2.3.1.1</ecNumber>
    </submittedName>
</protein>
<dbReference type="InterPro" id="IPR051531">
    <property type="entry name" value="N-acetyltransferase"/>
</dbReference>
<evidence type="ECO:0000313" key="4">
    <source>
        <dbReference type="Proteomes" id="UP000029228"/>
    </source>
</evidence>
<dbReference type="AlphaFoldDB" id="A0A090S426"/>
<sequence length="192" mass="21921">MTIVTRRTILVPYTDYLESDFLMLNVCAKNRKHMNGPHTLATARRLFQSILSDSKFYAMAALDLRTRDYMGHIFIERKTEGEGEIGYIFDKQYWNKGIATEVLRAFIPDAVHTLGLKRLEANVDTDHASSIRLLSKLGFEQYGQAEDEHGPYYQFQSTFGVPESENSVHGSLSSPAYLDNSRHQALKTQTHK</sequence>
<reference evidence="3 4" key="2">
    <citation type="submission" date="2014-09" db="EMBL/GenBank/DDBJ databases">
        <authorList>
            <consortium name="NBRP consortium"/>
            <person name="Sawabe T."/>
            <person name="Meirelles P."/>
            <person name="Nakanishi M."/>
            <person name="Sayaka M."/>
            <person name="Hattori M."/>
            <person name="Ohkuma M."/>
        </authorList>
    </citation>
    <scope>NUCLEOTIDE SEQUENCE [LARGE SCALE GENOMIC DNA]</scope>
    <source>
        <strain evidence="4">JCM19235</strain>
    </source>
</reference>
<reference evidence="3 4" key="1">
    <citation type="submission" date="2014-09" db="EMBL/GenBank/DDBJ databases">
        <title>Vibrio maritimus JCM 19235. (C45) whole genome shotgun sequence.</title>
        <authorList>
            <person name="Sawabe T."/>
            <person name="Meirelles P."/>
            <person name="Nakanishi M."/>
            <person name="Sayaka M."/>
            <person name="Hattori M."/>
            <person name="Ohkuma M."/>
        </authorList>
    </citation>
    <scope>NUCLEOTIDE SEQUENCE [LARGE SCALE GENOMIC DNA]</scope>
    <source>
        <strain evidence="4">JCM19235</strain>
    </source>
</reference>
<dbReference type="PANTHER" id="PTHR43792:SF1">
    <property type="entry name" value="N-ACETYLTRANSFERASE DOMAIN-CONTAINING PROTEIN"/>
    <property type="match status" value="1"/>
</dbReference>
<dbReference type="PANTHER" id="PTHR43792">
    <property type="entry name" value="GNAT FAMILY, PUTATIVE (AFU_ORTHOLOGUE AFUA_3G00765)-RELATED-RELATED"/>
    <property type="match status" value="1"/>
</dbReference>
<keyword evidence="3" id="KW-0808">Transferase</keyword>
<keyword evidence="4" id="KW-1185">Reference proteome</keyword>
<name>A0A090S426_9VIBR</name>
<dbReference type="EMBL" id="BBMR01000013">
    <property type="protein sequence ID" value="GAL22455.1"/>
    <property type="molecule type" value="Genomic_DNA"/>
</dbReference>
<feature type="domain" description="N-acetyltransferase" evidence="2">
    <location>
        <begin position="9"/>
        <end position="140"/>
    </location>
</feature>
<dbReference type="InterPro" id="IPR000182">
    <property type="entry name" value="GNAT_dom"/>
</dbReference>
<dbReference type="STRING" id="990268.JCM19235_3971"/>
<comment type="caution">
    <text evidence="3">The sequence shown here is derived from an EMBL/GenBank/DDBJ whole genome shotgun (WGS) entry which is preliminary data.</text>
</comment>
<keyword evidence="3" id="KW-0012">Acyltransferase</keyword>
<dbReference type="EC" id="2.3.1.1" evidence="3"/>
<dbReference type="GO" id="GO:0016747">
    <property type="term" value="F:acyltransferase activity, transferring groups other than amino-acyl groups"/>
    <property type="evidence" value="ECO:0007669"/>
    <property type="project" value="InterPro"/>
</dbReference>
<organism evidence="3 4">
    <name type="scientific">Vibrio maritimus</name>
    <dbReference type="NCBI Taxonomy" id="990268"/>
    <lineage>
        <taxon>Bacteria</taxon>
        <taxon>Pseudomonadati</taxon>
        <taxon>Pseudomonadota</taxon>
        <taxon>Gammaproteobacteria</taxon>
        <taxon>Vibrionales</taxon>
        <taxon>Vibrionaceae</taxon>
        <taxon>Vibrio</taxon>
    </lineage>
</organism>
<dbReference type="Proteomes" id="UP000029228">
    <property type="component" value="Unassembled WGS sequence"/>
</dbReference>
<evidence type="ECO:0000259" key="2">
    <source>
        <dbReference type="Pfam" id="PF13302"/>
    </source>
</evidence>
<evidence type="ECO:0000313" key="3">
    <source>
        <dbReference type="EMBL" id="GAL22455.1"/>
    </source>
</evidence>
<dbReference type="Pfam" id="PF13302">
    <property type="entry name" value="Acetyltransf_3"/>
    <property type="match status" value="1"/>
</dbReference>